<name>A0A370TMX5_9HELO</name>
<reference evidence="1 2" key="1">
    <citation type="journal article" date="2018" name="IMA Fungus">
        <title>IMA Genome-F 9: Draft genome sequence of Annulohypoxylon stygium, Aspergillus mulundensis, Berkeleyomyces basicola (syn. Thielaviopsis basicola), Ceratocystis smalleyi, two Cercospora beticola strains, Coleophoma cylindrospora, Fusarium fracticaudum, Phialophora cf. hyalina, and Morchella septimelata.</title>
        <authorList>
            <person name="Wingfield B.D."/>
            <person name="Bills G.F."/>
            <person name="Dong Y."/>
            <person name="Huang W."/>
            <person name="Nel W.J."/>
            <person name="Swalarsk-Parry B.S."/>
            <person name="Vaghefi N."/>
            <person name="Wilken P.M."/>
            <person name="An Z."/>
            <person name="de Beer Z.W."/>
            <person name="De Vos L."/>
            <person name="Chen L."/>
            <person name="Duong T.A."/>
            <person name="Gao Y."/>
            <person name="Hammerbacher A."/>
            <person name="Kikkert J.R."/>
            <person name="Li Y."/>
            <person name="Li H."/>
            <person name="Li K."/>
            <person name="Li Q."/>
            <person name="Liu X."/>
            <person name="Ma X."/>
            <person name="Naidoo K."/>
            <person name="Pethybridge S.J."/>
            <person name="Sun J."/>
            <person name="Steenkamp E.T."/>
            <person name="van der Nest M.A."/>
            <person name="van Wyk S."/>
            <person name="Wingfield M.J."/>
            <person name="Xiong C."/>
            <person name="Yue Q."/>
            <person name="Zhang X."/>
        </authorList>
    </citation>
    <scope>NUCLEOTIDE SEQUENCE [LARGE SCALE GENOMIC DNA]</scope>
    <source>
        <strain evidence="1 2">BP 5553</strain>
    </source>
</reference>
<gene>
    <name evidence="1" type="ORF">BP5553_06221</name>
</gene>
<dbReference type="RefSeq" id="XP_031869525.1">
    <property type="nucleotide sequence ID" value="XM_032014844.1"/>
</dbReference>
<dbReference type="GeneID" id="43599070"/>
<sequence>MSQVFQSYFCIESQSRLTLTNGLRTLITSKPFPPDEKDFADNMFKSEYLHKMYLATTNKNNSRHWKALELSEKMRVQPVHIVNYVWRSHNVWFFKKALMAIVSHWEKLGPDAGLCLMSFSQEDYDTFEQEVECREFVAGILELFKANYRLPPEGTISPERYDDIQSELTRLRTVCYEEAENDDDRLSVKKLWPYQDSKEV</sequence>
<keyword evidence="2" id="KW-1185">Reference proteome</keyword>
<accession>A0A370TMX5</accession>
<dbReference type="OrthoDB" id="2968323at2759"/>
<evidence type="ECO:0000313" key="1">
    <source>
        <dbReference type="EMBL" id="RDL36869.1"/>
    </source>
</evidence>
<dbReference type="GO" id="GO:0005739">
    <property type="term" value="C:mitochondrion"/>
    <property type="evidence" value="ECO:0007669"/>
    <property type="project" value="TreeGrafter"/>
</dbReference>
<dbReference type="InterPro" id="IPR051035">
    <property type="entry name" value="Mito_inheritance_9"/>
</dbReference>
<protein>
    <submittedName>
        <fullName evidence="1">Uncharacterized protein</fullName>
    </submittedName>
</protein>
<comment type="caution">
    <text evidence="1">The sequence shown here is derived from an EMBL/GenBank/DDBJ whole genome shotgun (WGS) entry which is preliminary data.</text>
</comment>
<dbReference type="EMBL" id="NPIC01000004">
    <property type="protein sequence ID" value="RDL36869.1"/>
    <property type="molecule type" value="Genomic_DNA"/>
</dbReference>
<dbReference type="PANTHER" id="PTHR36091:SF1">
    <property type="entry name" value="ALTERED INHERITANCE OF MITOCHONDRIA PROTEIN 9, MITOCHONDRIAL"/>
    <property type="match status" value="1"/>
</dbReference>
<organism evidence="1 2">
    <name type="scientific">Venustampulla echinocandica</name>
    <dbReference type="NCBI Taxonomy" id="2656787"/>
    <lineage>
        <taxon>Eukaryota</taxon>
        <taxon>Fungi</taxon>
        <taxon>Dikarya</taxon>
        <taxon>Ascomycota</taxon>
        <taxon>Pezizomycotina</taxon>
        <taxon>Leotiomycetes</taxon>
        <taxon>Helotiales</taxon>
        <taxon>Pleuroascaceae</taxon>
        <taxon>Venustampulla</taxon>
    </lineage>
</organism>
<evidence type="ECO:0000313" key="2">
    <source>
        <dbReference type="Proteomes" id="UP000254866"/>
    </source>
</evidence>
<dbReference type="PANTHER" id="PTHR36091">
    <property type="entry name" value="ALTERED INHERITANCE OF MITOCHONDRIA PROTEIN 9, MITOCHONDRIAL"/>
    <property type="match status" value="1"/>
</dbReference>
<dbReference type="Proteomes" id="UP000254866">
    <property type="component" value="Unassembled WGS sequence"/>
</dbReference>
<proteinExistence type="predicted"/>
<dbReference type="AlphaFoldDB" id="A0A370TMX5"/>